<feature type="compositionally biased region" description="Acidic residues" evidence="1">
    <location>
        <begin position="46"/>
        <end position="60"/>
    </location>
</feature>
<evidence type="ECO:0000313" key="2">
    <source>
        <dbReference type="EMBL" id="ROV99394.1"/>
    </source>
</evidence>
<proteinExistence type="predicted"/>
<sequence>MPFVEEDMDNFVDDVPIPQIGTDLFGGYEDDEEPLDSGPALISETFDAEVEAEVEAEADTPESVASLNNDSDDENQNGTADDLDDFTEMEVDDAPIPASAKKRGRPSLSASRTSTPAKTPKSAKGGPTSAASTGRKRKTLDSAAEPPTKRPGRATAAAAQDAIKEVSKKRHRAPNGSAKPKPAAVTKASAAKKTTAPVKKAAASAKKASPVKAAGRASRRGPGRPKRH</sequence>
<feature type="compositionally biased region" description="Low complexity" evidence="1">
    <location>
        <begin position="177"/>
        <end position="216"/>
    </location>
</feature>
<gene>
    <name evidence="2" type="ORF">VSDG_03975</name>
</gene>
<feature type="compositionally biased region" description="Acidic residues" evidence="1">
    <location>
        <begin position="1"/>
        <end position="12"/>
    </location>
</feature>
<dbReference type="EMBL" id="LJZO01000011">
    <property type="protein sequence ID" value="ROV99394.1"/>
    <property type="molecule type" value="Genomic_DNA"/>
</dbReference>
<dbReference type="STRING" id="252740.A0A423W7X9"/>
<dbReference type="Proteomes" id="UP000284375">
    <property type="component" value="Unassembled WGS sequence"/>
</dbReference>
<dbReference type="AlphaFoldDB" id="A0A423W7X9"/>
<organism evidence="2 3">
    <name type="scientific">Cytospora chrysosperma</name>
    <name type="common">Cytospora canker fungus</name>
    <name type="synonym">Sphaeria chrysosperma</name>
    <dbReference type="NCBI Taxonomy" id="252740"/>
    <lineage>
        <taxon>Eukaryota</taxon>
        <taxon>Fungi</taxon>
        <taxon>Dikarya</taxon>
        <taxon>Ascomycota</taxon>
        <taxon>Pezizomycotina</taxon>
        <taxon>Sordariomycetes</taxon>
        <taxon>Sordariomycetidae</taxon>
        <taxon>Diaporthales</taxon>
        <taxon>Cytosporaceae</taxon>
        <taxon>Cytospora</taxon>
    </lineage>
</organism>
<evidence type="ECO:0000313" key="3">
    <source>
        <dbReference type="Proteomes" id="UP000284375"/>
    </source>
</evidence>
<feature type="compositionally biased region" description="Acidic residues" evidence="1">
    <location>
        <begin position="70"/>
        <end position="93"/>
    </location>
</feature>
<dbReference type="OrthoDB" id="433924at2759"/>
<feature type="compositionally biased region" description="Basic residues" evidence="1">
    <location>
        <begin position="217"/>
        <end position="228"/>
    </location>
</feature>
<protein>
    <submittedName>
        <fullName evidence="2">Uncharacterized protein</fullName>
    </submittedName>
</protein>
<evidence type="ECO:0000256" key="1">
    <source>
        <dbReference type="SAM" id="MobiDB-lite"/>
    </source>
</evidence>
<accession>A0A423W7X9</accession>
<name>A0A423W7X9_CYTCH</name>
<comment type="caution">
    <text evidence="2">The sequence shown here is derived from an EMBL/GenBank/DDBJ whole genome shotgun (WGS) entry which is preliminary data.</text>
</comment>
<feature type="region of interest" description="Disordered" evidence="1">
    <location>
        <begin position="1"/>
        <end position="228"/>
    </location>
</feature>
<reference evidence="2 3" key="1">
    <citation type="submission" date="2015-09" db="EMBL/GenBank/DDBJ databases">
        <title>Host preference determinants of Valsa canker pathogens revealed by comparative genomics.</title>
        <authorList>
            <person name="Yin Z."/>
            <person name="Huang L."/>
        </authorList>
    </citation>
    <scope>NUCLEOTIDE SEQUENCE [LARGE SCALE GENOMIC DNA]</scope>
    <source>
        <strain evidence="2 3">YSFL</strain>
    </source>
</reference>
<feature type="compositionally biased region" description="Polar residues" evidence="1">
    <location>
        <begin position="108"/>
        <end position="117"/>
    </location>
</feature>
<keyword evidence="3" id="KW-1185">Reference proteome</keyword>